<dbReference type="Pfam" id="PF03886">
    <property type="entry name" value="ABC_trans_aux"/>
    <property type="match status" value="1"/>
</dbReference>
<dbReference type="SUPFAM" id="SSF159594">
    <property type="entry name" value="XCC0632-like"/>
    <property type="match status" value="1"/>
</dbReference>
<dbReference type="RefSeq" id="WP_182954032.1">
    <property type="nucleotide sequence ID" value="NZ_JABEQM010000002.1"/>
</dbReference>
<evidence type="ECO:0000313" key="3">
    <source>
        <dbReference type="Proteomes" id="UP000578030"/>
    </source>
</evidence>
<dbReference type="Proteomes" id="UP000578030">
    <property type="component" value="Unassembled WGS sequence"/>
</dbReference>
<reference evidence="2 3" key="1">
    <citation type="submission" date="2020-04" db="EMBL/GenBank/DDBJ databases">
        <title>Description of novel Gluconacetobacter.</title>
        <authorList>
            <person name="Sombolestani A."/>
        </authorList>
    </citation>
    <scope>NUCLEOTIDE SEQUENCE [LARGE SCALE GENOMIC DNA]</scope>
    <source>
        <strain evidence="2 3">LMG 27802</strain>
    </source>
</reference>
<gene>
    <name evidence="2" type="ORF">HLH28_02535</name>
</gene>
<feature type="domain" description="ABC-type transport auxiliary lipoprotein component" evidence="1">
    <location>
        <begin position="44"/>
        <end position="199"/>
    </location>
</feature>
<accession>A0A7W4K551</accession>
<organism evidence="2 3">
    <name type="scientific">Gluconacetobacter tumulisoli</name>
    <dbReference type="NCBI Taxonomy" id="1286189"/>
    <lineage>
        <taxon>Bacteria</taxon>
        <taxon>Pseudomonadati</taxon>
        <taxon>Pseudomonadota</taxon>
        <taxon>Alphaproteobacteria</taxon>
        <taxon>Acetobacterales</taxon>
        <taxon>Acetobacteraceae</taxon>
        <taxon>Gluconacetobacter</taxon>
    </lineage>
</organism>
<dbReference type="EMBL" id="JABEQM010000002">
    <property type="protein sequence ID" value="MBB2200463.1"/>
    <property type="molecule type" value="Genomic_DNA"/>
</dbReference>
<proteinExistence type="predicted"/>
<comment type="caution">
    <text evidence="2">The sequence shown here is derived from an EMBL/GenBank/DDBJ whole genome shotgun (WGS) entry which is preliminary data.</text>
</comment>
<evidence type="ECO:0000313" key="2">
    <source>
        <dbReference type="EMBL" id="MBB2200463.1"/>
    </source>
</evidence>
<keyword evidence="3" id="KW-1185">Reference proteome</keyword>
<dbReference type="Gene3D" id="3.40.50.10610">
    <property type="entry name" value="ABC-type transport auxiliary lipoprotein component"/>
    <property type="match status" value="1"/>
</dbReference>
<protein>
    <submittedName>
        <fullName evidence="2">Membrane integrity-associated transporter subunit PqiC</fullName>
    </submittedName>
</protein>
<sequence length="213" mass="21668">MILPGYTPSRRPASRRAVLGRGLGLLAVAAIAPLAACSSDPAFYTLAPWPGPAQGGAPAVIEVRTPTVALSLDRDRIVGSDGDYRIKLRSGDAWSESLPTMIAYVLTANLQQRLPGSAVFAQNDSAAGTPLAVVELDVTRFARDDAGRAVLAGSLAVHPVGEPGSSSVLALTLPVQGGGTPGMVAALSSLLGQVADEAAVRLRTLGGGIRALP</sequence>
<dbReference type="InterPro" id="IPR005586">
    <property type="entry name" value="ABC_trans_aux"/>
</dbReference>
<dbReference type="AlphaFoldDB" id="A0A7W4K551"/>
<evidence type="ECO:0000259" key="1">
    <source>
        <dbReference type="Pfam" id="PF03886"/>
    </source>
</evidence>
<name>A0A7W4K551_9PROT</name>